<gene>
    <name evidence="1" type="ORF">L6164_009014</name>
</gene>
<name>A0ACB9PIE1_BAUVA</name>
<evidence type="ECO:0000313" key="1">
    <source>
        <dbReference type="EMBL" id="KAI4348277.1"/>
    </source>
</evidence>
<comment type="caution">
    <text evidence="1">The sequence shown here is derived from an EMBL/GenBank/DDBJ whole genome shotgun (WGS) entry which is preliminary data.</text>
</comment>
<organism evidence="1 2">
    <name type="scientific">Bauhinia variegata</name>
    <name type="common">Purple orchid tree</name>
    <name type="synonym">Phanera variegata</name>
    <dbReference type="NCBI Taxonomy" id="167791"/>
    <lineage>
        <taxon>Eukaryota</taxon>
        <taxon>Viridiplantae</taxon>
        <taxon>Streptophyta</taxon>
        <taxon>Embryophyta</taxon>
        <taxon>Tracheophyta</taxon>
        <taxon>Spermatophyta</taxon>
        <taxon>Magnoliopsida</taxon>
        <taxon>eudicotyledons</taxon>
        <taxon>Gunneridae</taxon>
        <taxon>Pentapetalae</taxon>
        <taxon>rosids</taxon>
        <taxon>fabids</taxon>
        <taxon>Fabales</taxon>
        <taxon>Fabaceae</taxon>
        <taxon>Cercidoideae</taxon>
        <taxon>Cercideae</taxon>
        <taxon>Bauhiniinae</taxon>
        <taxon>Bauhinia</taxon>
    </lineage>
</organism>
<protein>
    <submittedName>
        <fullName evidence="1">Uncharacterized protein</fullName>
    </submittedName>
</protein>
<proteinExistence type="predicted"/>
<dbReference type="Proteomes" id="UP000828941">
    <property type="component" value="Chromosome 4"/>
</dbReference>
<keyword evidence="2" id="KW-1185">Reference proteome</keyword>
<accession>A0ACB9PIE1</accession>
<dbReference type="EMBL" id="CM039429">
    <property type="protein sequence ID" value="KAI4348277.1"/>
    <property type="molecule type" value="Genomic_DNA"/>
</dbReference>
<reference evidence="1 2" key="1">
    <citation type="journal article" date="2022" name="DNA Res.">
        <title>Chromosomal-level genome assembly of the orchid tree Bauhinia variegata (Leguminosae; Cercidoideae) supports the allotetraploid origin hypothesis of Bauhinia.</title>
        <authorList>
            <person name="Zhong Y."/>
            <person name="Chen Y."/>
            <person name="Zheng D."/>
            <person name="Pang J."/>
            <person name="Liu Y."/>
            <person name="Luo S."/>
            <person name="Meng S."/>
            <person name="Qian L."/>
            <person name="Wei D."/>
            <person name="Dai S."/>
            <person name="Zhou R."/>
        </authorList>
    </citation>
    <scope>NUCLEOTIDE SEQUENCE [LARGE SCALE GENOMIC DNA]</scope>
    <source>
        <strain evidence="1">BV-YZ2020</strain>
    </source>
</reference>
<evidence type="ECO:0000313" key="2">
    <source>
        <dbReference type="Proteomes" id="UP000828941"/>
    </source>
</evidence>
<sequence>MDAGDRLRLAAYGGGVAQDKTTINRIMFGFRPIAPKPVTVGTASGCTVPENNSKVLVPVKRTKRKYVRIQRNSGYRRKNRKSSEQSDVQHGLENAVVTLQLMPEKNELEEGSVGKDSWCKNVNLDLTVEKIEIQDKIELETPKTTLMNITTSSTENGESLDRKAVETCVTVESVIDTCMDVGVLGCTDVEKVNNLESDTCPGFISDGYGRVWWVNDAYRKMVCKQEERLGQPSPEIMVWLHVKNNFLSSHRAFTCGVRLQYTWQKEKCTKMVPCDVWKLDSGGFAWRLDMKAALSLGL</sequence>